<evidence type="ECO:0000259" key="7">
    <source>
        <dbReference type="PROSITE" id="PS50026"/>
    </source>
</evidence>
<protein>
    <recommendedName>
        <fullName evidence="7">EGF-like domain-containing protein</fullName>
    </recommendedName>
</protein>
<keyword evidence="4" id="KW-1015">Disulfide bond</keyword>
<proteinExistence type="predicted"/>
<dbReference type="PANTHER" id="PTHR33491">
    <property type="entry name" value="OSJNBA0016N04.9 PROTEIN"/>
    <property type="match status" value="1"/>
</dbReference>
<evidence type="ECO:0000256" key="5">
    <source>
        <dbReference type="PROSITE-ProRule" id="PRU00076"/>
    </source>
</evidence>
<dbReference type="Gene3D" id="2.10.25.10">
    <property type="entry name" value="Laminin"/>
    <property type="match status" value="1"/>
</dbReference>
<keyword evidence="9" id="KW-1185">Reference proteome</keyword>
<dbReference type="Pfam" id="PF12947">
    <property type="entry name" value="EGF_3"/>
    <property type="match status" value="1"/>
</dbReference>
<evidence type="ECO:0000313" key="9">
    <source>
        <dbReference type="Proteomes" id="UP000824469"/>
    </source>
</evidence>
<keyword evidence="2 5" id="KW-0245">EGF-like domain</keyword>
<gene>
    <name evidence="8" type="ORF">KI387_038082</name>
</gene>
<dbReference type="PROSITE" id="PS50026">
    <property type="entry name" value="EGF_3"/>
    <property type="match status" value="1"/>
</dbReference>
<organism evidence="8 9">
    <name type="scientific">Taxus chinensis</name>
    <name type="common">Chinese yew</name>
    <name type="synonym">Taxus wallichiana var. chinensis</name>
    <dbReference type="NCBI Taxonomy" id="29808"/>
    <lineage>
        <taxon>Eukaryota</taxon>
        <taxon>Viridiplantae</taxon>
        <taxon>Streptophyta</taxon>
        <taxon>Embryophyta</taxon>
        <taxon>Tracheophyta</taxon>
        <taxon>Spermatophyta</taxon>
        <taxon>Pinopsida</taxon>
        <taxon>Pinidae</taxon>
        <taxon>Conifers II</taxon>
        <taxon>Cupressales</taxon>
        <taxon>Taxaceae</taxon>
        <taxon>Taxus</taxon>
    </lineage>
</organism>
<feature type="signal peptide" evidence="6">
    <location>
        <begin position="1"/>
        <end position="22"/>
    </location>
</feature>
<dbReference type="GO" id="GO:0016020">
    <property type="term" value="C:membrane"/>
    <property type="evidence" value="ECO:0007669"/>
    <property type="project" value="UniProtKB-SubCell"/>
</dbReference>
<feature type="non-terminal residue" evidence="8">
    <location>
        <position position="336"/>
    </location>
</feature>
<reference evidence="8 9" key="1">
    <citation type="journal article" date="2021" name="Nat. Plants">
        <title>The Taxus genome provides insights into paclitaxel biosynthesis.</title>
        <authorList>
            <person name="Xiong X."/>
            <person name="Gou J."/>
            <person name="Liao Q."/>
            <person name="Li Y."/>
            <person name="Zhou Q."/>
            <person name="Bi G."/>
            <person name="Li C."/>
            <person name="Du R."/>
            <person name="Wang X."/>
            <person name="Sun T."/>
            <person name="Guo L."/>
            <person name="Liang H."/>
            <person name="Lu P."/>
            <person name="Wu Y."/>
            <person name="Zhang Z."/>
            <person name="Ro D.K."/>
            <person name="Shang Y."/>
            <person name="Huang S."/>
            <person name="Yan J."/>
        </authorList>
    </citation>
    <scope>NUCLEOTIDE SEQUENCE [LARGE SCALE GENOMIC DNA]</scope>
    <source>
        <strain evidence="8">Ta-2019</strain>
    </source>
</reference>
<dbReference type="InterPro" id="IPR025287">
    <property type="entry name" value="WAK_GUB"/>
</dbReference>
<evidence type="ECO:0000256" key="3">
    <source>
        <dbReference type="ARBA" id="ARBA00022729"/>
    </source>
</evidence>
<sequence length="336" mass="36048">MTKSLAITALCMTCIFSCVVKGDSPCRYPQICGNLTINYPFQIQGSNCGVSNFSLVCKENSTFGEGRMPFIPTPTGEYQVLNLTFNSLVINVTHLKASSCSSSSEPAKAFFSLPRPGPFTISGTNVFASVGCYANGSFFSTTLQSNNQSVGGMCAASCFKIFEPGYCNGFGCCQTTFMENWRRVNLEAKPYAQPPPGECVFSTILDPTTFKVQSSDKGRLGAGTYGLKIDWGIEGDVCSTGNLTCSKNAACLNVTGMPGFMVCKCDEGYAGDGYQGGLQCTDIDECSDPKLHDCIPPAGGKMSESGGFFQLLLCKGKRGWSKELHREGHHTRSPAY</sequence>
<evidence type="ECO:0000256" key="6">
    <source>
        <dbReference type="SAM" id="SignalP"/>
    </source>
</evidence>
<dbReference type="InterPro" id="IPR024731">
    <property type="entry name" value="NELL2-like_EGF"/>
</dbReference>
<evidence type="ECO:0000256" key="4">
    <source>
        <dbReference type="ARBA" id="ARBA00023157"/>
    </source>
</evidence>
<dbReference type="InterPro" id="IPR000742">
    <property type="entry name" value="EGF"/>
</dbReference>
<evidence type="ECO:0000313" key="8">
    <source>
        <dbReference type="EMBL" id="KAH9310171.1"/>
    </source>
</evidence>
<feature type="domain" description="EGF-like" evidence="7">
    <location>
        <begin position="234"/>
        <end position="275"/>
    </location>
</feature>
<evidence type="ECO:0000256" key="2">
    <source>
        <dbReference type="ARBA" id="ARBA00022536"/>
    </source>
</evidence>
<comment type="caution">
    <text evidence="5">Lacks conserved residue(s) required for the propagation of feature annotation.</text>
</comment>
<feature type="chain" id="PRO_5041438925" description="EGF-like domain-containing protein" evidence="6">
    <location>
        <begin position="23"/>
        <end position="336"/>
    </location>
</feature>
<accession>A0AA38FTW7</accession>
<dbReference type="Pfam" id="PF13947">
    <property type="entry name" value="GUB_WAK_bind"/>
    <property type="match status" value="1"/>
</dbReference>
<name>A0AA38FTW7_TAXCH</name>
<dbReference type="EMBL" id="JAHRHJ020000007">
    <property type="protein sequence ID" value="KAH9310171.1"/>
    <property type="molecule type" value="Genomic_DNA"/>
</dbReference>
<comment type="caution">
    <text evidence="8">The sequence shown here is derived from an EMBL/GenBank/DDBJ whole genome shotgun (WGS) entry which is preliminary data.</text>
</comment>
<evidence type="ECO:0000256" key="1">
    <source>
        <dbReference type="ARBA" id="ARBA00004167"/>
    </source>
</evidence>
<keyword evidence="3 6" id="KW-0732">Signal</keyword>
<dbReference type="Proteomes" id="UP000824469">
    <property type="component" value="Unassembled WGS sequence"/>
</dbReference>
<dbReference type="AlphaFoldDB" id="A0AA38FTW7"/>
<comment type="subcellular location">
    <subcellularLocation>
        <location evidence="1">Membrane</location>
        <topology evidence="1">Single-pass membrane protein</topology>
    </subcellularLocation>
</comment>
<dbReference type="GO" id="GO:0030247">
    <property type="term" value="F:polysaccharide binding"/>
    <property type="evidence" value="ECO:0007669"/>
    <property type="project" value="InterPro"/>
</dbReference>